<name>A0AAU9JLE1_9CILI</name>
<evidence type="ECO:0000313" key="1">
    <source>
        <dbReference type="EMBL" id="CAG9322560.1"/>
    </source>
</evidence>
<dbReference type="EMBL" id="CAJZBQ010000032">
    <property type="protein sequence ID" value="CAG9322560.1"/>
    <property type="molecule type" value="Genomic_DNA"/>
</dbReference>
<protein>
    <submittedName>
        <fullName evidence="1">Uncharacterized protein</fullName>
    </submittedName>
</protein>
<gene>
    <name evidence="1" type="ORF">BSTOLATCC_MIC31686</name>
</gene>
<dbReference type="AlphaFoldDB" id="A0AAU9JLE1"/>
<evidence type="ECO:0000313" key="2">
    <source>
        <dbReference type="Proteomes" id="UP001162131"/>
    </source>
</evidence>
<sequence>MVSRPDFDWKNVPFFPIKLTLHGTSASFHPETGEWQTIEIQSSEDSPELKRIQEDLNTLKIKSDIVLDMITARELDLGEASKLKSELEDLVSKGEA</sequence>
<organism evidence="1 2">
    <name type="scientific">Blepharisma stoltei</name>
    <dbReference type="NCBI Taxonomy" id="1481888"/>
    <lineage>
        <taxon>Eukaryota</taxon>
        <taxon>Sar</taxon>
        <taxon>Alveolata</taxon>
        <taxon>Ciliophora</taxon>
        <taxon>Postciliodesmatophora</taxon>
        <taxon>Heterotrichea</taxon>
        <taxon>Heterotrichida</taxon>
        <taxon>Blepharismidae</taxon>
        <taxon>Blepharisma</taxon>
    </lineage>
</organism>
<accession>A0AAU9JLE1</accession>
<dbReference type="Proteomes" id="UP001162131">
    <property type="component" value="Unassembled WGS sequence"/>
</dbReference>
<dbReference type="InterPro" id="IPR028118">
    <property type="entry name" value="Chibby_fam"/>
</dbReference>
<keyword evidence="2" id="KW-1185">Reference proteome</keyword>
<reference evidence="1" key="1">
    <citation type="submission" date="2021-09" db="EMBL/GenBank/DDBJ databases">
        <authorList>
            <consortium name="AG Swart"/>
            <person name="Singh M."/>
            <person name="Singh A."/>
            <person name="Seah K."/>
            <person name="Emmerich C."/>
        </authorList>
    </citation>
    <scope>NUCLEOTIDE SEQUENCE</scope>
    <source>
        <strain evidence="1">ATCC30299</strain>
    </source>
</reference>
<comment type="caution">
    <text evidence="1">The sequence shown here is derived from an EMBL/GenBank/DDBJ whole genome shotgun (WGS) entry which is preliminary data.</text>
</comment>
<dbReference type="Pfam" id="PF14645">
    <property type="entry name" value="Chibby"/>
    <property type="match status" value="1"/>
</dbReference>
<proteinExistence type="predicted"/>